<dbReference type="STRING" id="1196324.A374_09753"/>
<evidence type="ECO:0000256" key="6">
    <source>
        <dbReference type="ARBA" id="ARBA00023136"/>
    </source>
</evidence>
<feature type="transmembrane region" description="Helical" evidence="7">
    <location>
        <begin position="357"/>
        <end position="378"/>
    </location>
</feature>
<dbReference type="PANTHER" id="PTHR23522">
    <property type="entry name" value="BLL5896 PROTEIN"/>
    <property type="match status" value="1"/>
</dbReference>
<dbReference type="PANTHER" id="PTHR23522:SF4">
    <property type="entry name" value="NUCLEOSIDE PERMEASE NUPG-RELATED"/>
    <property type="match status" value="1"/>
</dbReference>
<dbReference type="PATRIC" id="fig|1196324.3.peg.1990"/>
<feature type="transmembrane region" description="Helical" evidence="7">
    <location>
        <begin position="75"/>
        <end position="93"/>
    </location>
</feature>
<feature type="transmembrane region" description="Helical" evidence="7">
    <location>
        <begin position="327"/>
        <end position="351"/>
    </location>
</feature>
<feature type="transmembrane region" description="Helical" evidence="7">
    <location>
        <begin position="12"/>
        <end position="32"/>
    </location>
</feature>
<dbReference type="Pfam" id="PF12832">
    <property type="entry name" value="MFS_1_like"/>
    <property type="match status" value="1"/>
</dbReference>
<dbReference type="GO" id="GO:0005886">
    <property type="term" value="C:plasma membrane"/>
    <property type="evidence" value="ECO:0007669"/>
    <property type="project" value="UniProtKB-SubCell"/>
</dbReference>
<dbReference type="PROSITE" id="PS50850">
    <property type="entry name" value="MFS"/>
    <property type="match status" value="1"/>
</dbReference>
<feature type="transmembrane region" description="Helical" evidence="7">
    <location>
        <begin position="137"/>
        <end position="155"/>
    </location>
</feature>
<reference evidence="9 10" key="1">
    <citation type="journal article" date="2012" name="J. Bacteriol.">
        <title>Genome of Bacillus macauensis ZFHKF-1, a Long-Chain-Forming Bacterium.</title>
        <authorList>
            <person name="Cai L."/>
            <person name="Zhang T."/>
        </authorList>
    </citation>
    <scope>NUCLEOTIDE SEQUENCE [LARGE SCALE GENOMIC DNA]</scope>
    <source>
        <strain evidence="9 10">ZFHKF-1</strain>
    </source>
</reference>
<evidence type="ECO:0000259" key="8">
    <source>
        <dbReference type="PROSITE" id="PS50850"/>
    </source>
</evidence>
<feature type="transmembrane region" description="Helical" evidence="7">
    <location>
        <begin position="292"/>
        <end position="315"/>
    </location>
</feature>
<evidence type="ECO:0000256" key="4">
    <source>
        <dbReference type="ARBA" id="ARBA00022692"/>
    </source>
</evidence>
<comment type="caution">
    <text evidence="9">The sequence shown here is derived from an EMBL/GenBank/DDBJ whole genome shotgun (WGS) entry which is preliminary data.</text>
</comment>
<feature type="transmembrane region" description="Helical" evidence="7">
    <location>
        <begin position="198"/>
        <end position="219"/>
    </location>
</feature>
<evidence type="ECO:0000313" key="9">
    <source>
        <dbReference type="EMBL" id="EIT85512.1"/>
    </source>
</evidence>
<dbReference type="InterPro" id="IPR036259">
    <property type="entry name" value="MFS_trans_sf"/>
</dbReference>
<dbReference type="eggNOG" id="COG2814">
    <property type="taxonomic scope" value="Bacteria"/>
</dbReference>
<proteinExistence type="predicted"/>
<feature type="domain" description="Major facilitator superfamily (MFS) profile" evidence="8">
    <location>
        <begin position="196"/>
        <end position="394"/>
    </location>
</feature>
<dbReference type="GO" id="GO:0015212">
    <property type="term" value="F:cytidine transmembrane transporter activity"/>
    <property type="evidence" value="ECO:0007669"/>
    <property type="project" value="TreeGrafter"/>
</dbReference>
<keyword evidence="2" id="KW-0813">Transport</keyword>
<feature type="transmembrane region" description="Helical" evidence="7">
    <location>
        <begin position="161"/>
        <end position="177"/>
    </location>
</feature>
<keyword evidence="10" id="KW-1185">Reference proteome</keyword>
<keyword evidence="6 7" id="KW-0472">Membrane</keyword>
<evidence type="ECO:0000256" key="1">
    <source>
        <dbReference type="ARBA" id="ARBA00004651"/>
    </source>
</evidence>
<evidence type="ECO:0000256" key="2">
    <source>
        <dbReference type="ARBA" id="ARBA00022448"/>
    </source>
</evidence>
<organism evidence="9 10">
    <name type="scientific">Fictibacillus macauensis ZFHKF-1</name>
    <dbReference type="NCBI Taxonomy" id="1196324"/>
    <lineage>
        <taxon>Bacteria</taxon>
        <taxon>Bacillati</taxon>
        <taxon>Bacillota</taxon>
        <taxon>Bacilli</taxon>
        <taxon>Bacillales</taxon>
        <taxon>Fictibacillaceae</taxon>
        <taxon>Fictibacillus</taxon>
    </lineage>
</organism>
<comment type="subcellular location">
    <subcellularLocation>
        <location evidence="1">Cell membrane</location>
        <topology evidence="1">Multi-pass membrane protein</topology>
    </subcellularLocation>
</comment>
<dbReference type="InterPro" id="IPR020846">
    <property type="entry name" value="MFS_dom"/>
</dbReference>
<dbReference type="Gene3D" id="1.20.1250.20">
    <property type="entry name" value="MFS general substrate transporter like domains"/>
    <property type="match status" value="2"/>
</dbReference>
<feature type="transmembrane region" description="Helical" evidence="7">
    <location>
        <begin position="44"/>
        <end position="63"/>
    </location>
</feature>
<feature type="transmembrane region" description="Helical" evidence="7">
    <location>
        <begin position="225"/>
        <end position="246"/>
    </location>
</feature>
<evidence type="ECO:0000256" key="7">
    <source>
        <dbReference type="SAM" id="Phobius"/>
    </source>
</evidence>
<dbReference type="GO" id="GO:0015213">
    <property type="term" value="F:uridine transmembrane transporter activity"/>
    <property type="evidence" value="ECO:0007669"/>
    <property type="project" value="TreeGrafter"/>
</dbReference>
<dbReference type="RefSeq" id="WP_007202037.1">
    <property type="nucleotide sequence ID" value="NZ_AKKV01000025.1"/>
</dbReference>
<protein>
    <submittedName>
        <fullName evidence="9">Maltose permease, MFS type</fullName>
    </submittedName>
</protein>
<keyword evidence="3" id="KW-1003">Cell membrane</keyword>
<dbReference type="SUPFAM" id="SSF103473">
    <property type="entry name" value="MFS general substrate transporter"/>
    <property type="match status" value="1"/>
</dbReference>
<sequence length="394" mass="43351">MNSHKKTSFSLKSFYVLSFFAFGSLFPLLGVYFKDVTKLSGTEIGTLMSISPVVMIFAQPLWGMITDFTRKPKHVLAFSVVVTGLLGFLVLYVHQYVALIFMLIALAIFQSAIVPVSDSIALTYVHEMKEDYGNYRLFGAIGFAIAVFVMGKLAGSSGVSVIFYSFAISLILCFFMVKNMPNEGQMMKTDLRSGLATLVKMPSFMLFLFTTFLVFGPIFANNFYFSFYIQGIGGSLAAVGIAFLLAAGSEAPFMKIAGLALRKFGIMNVMMFAAAISSARWLFYFFEPSITIVMITTIVQGFSVGLFIPAAMEYIRGTTPTNVRATAVSLYTAVGNGLGSWFCTFVGGIIFDYYSIFTTYLLFGILSTAGLVTVFILVRWQAKTPMIVENRELG</sequence>
<feature type="transmembrane region" description="Helical" evidence="7">
    <location>
        <begin position="99"/>
        <end position="125"/>
    </location>
</feature>
<accession>I8AIH3</accession>
<dbReference type="Proteomes" id="UP000004080">
    <property type="component" value="Unassembled WGS sequence"/>
</dbReference>
<dbReference type="AlphaFoldDB" id="I8AIH3"/>
<evidence type="ECO:0000256" key="3">
    <source>
        <dbReference type="ARBA" id="ARBA00022475"/>
    </source>
</evidence>
<dbReference type="EMBL" id="AKKV01000025">
    <property type="protein sequence ID" value="EIT85512.1"/>
    <property type="molecule type" value="Genomic_DNA"/>
</dbReference>
<name>I8AIH3_9BACL</name>
<gene>
    <name evidence="9" type="ORF">A374_09753</name>
</gene>
<feature type="transmembrane region" description="Helical" evidence="7">
    <location>
        <begin position="266"/>
        <end position="286"/>
    </location>
</feature>
<dbReference type="OrthoDB" id="1650886at2"/>
<keyword evidence="4 7" id="KW-0812">Transmembrane</keyword>
<evidence type="ECO:0000313" key="10">
    <source>
        <dbReference type="Proteomes" id="UP000004080"/>
    </source>
</evidence>
<dbReference type="InterPro" id="IPR024989">
    <property type="entry name" value="MFS_assoc_dom"/>
</dbReference>
<keyword evidence="5 7" id="KW-1133">Transmembrane helix</keyword>
<evidence type="ECO:0000256" key="5">
    <source>
        <dbReference type="ARBA" id="ARBA00022989"/>
    </source>
</evidence>